<evidence type="ECO:0000256" key="1">
    <source>
        <dbReference type="SAM" id="Phobius"/>
    </source>
</evidence>
<accession>A0A4P7CKE2</accession>
<dbReference type="EMBL" id="CP038145">
    <property type="protein sequence ID" value="QBQ64414.1"/>
    <property type="molecule type" value="Genomic_DNA"/>
</dbReference>
<feature type="transmembrane region" description="Helical" evidence="1">
    <location>
        <begin position="6"/>
        <end position="25"/>
    </location>
</feature>
<reference evidence="2 3" key="1">
    <citation type="submission" date="2019-03" db="EMBL/GenBank/DDBJ databases">
        <authorList>
            <person name="Che Y."/>
            <person name="Zhou L."/>
        </authorList>
    </citation>
    <scope>NUCLEOTIDE SEQUENCE [LARGE SCALE GENOMIC DNA]</scope>
    <source>
        <strain evidence="2 3">AIFJ1607</strain>
    </source>
</reference>
<feature type="transmembrane region" description="Helical" evidence="1">
    <location>
        <begin position="37"/>
        <end position="56"/>
    </location>
</feature>
<sequence length="103" mass="11720">MAMDLIYIILGIVGFVVIAWIYFAFFSIGMEPSEEMFEFCVFLGLFFLFPVTLYLLRDIQGFAEWAILSACLVVLVLIFFSPFIFIGLLLLESFANCISSLCD</sequence>
<proteinExistence type="predicted"/>
<organism evidence="2 3">
    <name type="scientific">Actinobacillus indolicus</name>
    <dbReference type="NCBI Taxonomy" id="51049"/>
    <lineage>
        <taxon>Bacteria</taxon>
        <taxon>Pseudomonadati</taxon>
        <taxon>Pseudomonadota</taxon>
        <taxon>Gammaproteobacteria</taxon>
        <taxon>Pasteurellales</taxon>
        <taxon>Pasteurellaceae</taxon>
        <taxon>Actinobacillus</taxon>
    </lineage>
</organism>
<dbReference type="AlphaFoldDB" id="A0A4P7CKE2"/>
<name>A0A4P7CKE2_9PAST</name>
<keyword evidence="1" id="KW-0812">Transmembrane</keyword>
<protein>
    <submittedName>
        <fullName evidence="2">Uncharacterized protein</fullName>
    </submittedName>
</protein>
<keyword evidence="1" id="KW-0472">Membrane</keyword>
<gene>
    <name evidence="2" type="ORF">EXH44_09350</name>
</gene>
<dbReference type="Proteomes" id="UP000294444">
    <property type="component" value="Chromosome"/>
</dbReference>
<feature type="transmembrane region" description="Helical" evidence="1">
    <location>
        <begin position="62"/>
        <end position="91"/>
    </location>
</feature>
<evidence type="ECO:0000313" key="2">
    <source>
        <dbReference type="EMBL" id="QBQ64414.1"/>
    </source>
</evidence>
<keyword evidence="1" id="KW-1133">Transmembrane helix</keyword>
<evidence type="ECO:0000313" key="3">
    <source>
        <dbReference type="Proteomes" id="UP000294444"/>
    </source>
</evidence>
<dbReference type="KEGG" id="aio:EXH44_09350"/>
<keyword evidence="3" id="KW-1185">Reference proteome</keyword>